<accession>S4TF36</accession>
<evidence type="ECO:0000313" key="1">
    <source>
        <dbReference type="EMBL" id="AGA18348.1"/>
    </source>
</evidence>
<organism evidence="1">
    <name type="scientific">uncultured marine virus</name>
    <dbReference type="NCBI Taxonomy" id="186617"/>
    <lineage>
        <taxon>Viruses</taxon>
        <taxon>environmental samples</taxon>
    </lineage>
</organism>
<dbReference type="EMBL" id="JX904337">
    <property type="protein sequence ID" value="AGA18348.1"/>
    <property type="molecule type" value="Genomic_DNA"/>
</dbReference>
<name>S4TF36_9VIRU</name>
<reference evidence="1" key="1">
    <citation type="journal article" date="2013" name="ISME J.">
        <title>Previously unknown and highly divergent ssDNA viruses populate the oceans.</title>
        <authorList>
            <person name="Labonte J.M."/>
            <person name="Suttle C.A."/>
        </authorList>
    </citation>
    <scope>NUCLEOTIDE SEQUENCE</scope>
</reference>
<protein>
    <submittedName>
        <fullName evidence="1">Uncharacterized protein</fullName>
    </submittedName>
</protein>
<sequence length="160" mass="17663">MARNYKQLTNHVKDSSNSTGGWNRIAKFLKDTPNAKGTGYLDRVTVNFLVDDIDGADTLRSSFPFGHMFALSHSSATETVDGEGSQLDPADLLDVGCRDGGAGSITLYARCKIQENNTDTAEGDGVIHLWQKNTDLTDDDNVIMRYYVETYGRWVECSDV</sequence>
<proteinExistence type="predicted"/>